<evidence type="ECO:0000256" key="1">
    <source>
        <dbReference type="SAM" id="MobiDB-lite"/>
    </source>
</evidence>
<feature type="region of interest" description="Disordered" evidence="1">
    <location>
        <begin position="102"/>
        <end position="135"/>
    </location>
</feature>
<protein>
    <recommendedName>
        <fullName evidence="3">Integrase SAM-like N-terminal domain-containing protein</fullName>
    </recommendedName>
</protein>
<organism evidence="2">
    <name type="scientific">Kuenenia stuttgartiensis</name>
    <dbReference type="NCBI Taxonomy" id="174633"/>
    <lineage>
        <taxon>Bacteria</taxon>
        <taxon>Pseudomonadati</taxon>
        <taxon>Planctomycetota</taxon>
        <taxon>Candidatus Brocadiia</taxon>
        <taxon>Candidatus Brocadiales</taxon>
        <taxon>Candidatus Brocadiaceae</taxon>
        <taxon>Candidatus Kuenenia</taxon>
    </lineage>
</organism>
<proteinExistence type="predicted"/>
<name>Q1PZA0_KUEST</name>
<sequence length="135" mass="16297">MSILRKRILMHIPQNITIKFDPILIHKRIPRSEQHNFRERLRYYIDFCKKYDFFESKKESLSQFIKKLQEKHQSSQQLKQAALAISLYYSIVRSYPEDNLLESENAQEKSQPSYRQKQTSPNFFSPRFHKAARNS</sequence>
<evidence type="ECO:0008006" key="3">
    <source>
        <dbReference type="Google" id="ProtNLM"/>
    </source>
</evidence>
<accession>Q1PZA0</accession>
<reference evidence="2" key="2">
    <citation type="submission" date="2006-01" db="EMBL/GenBank/DDBJ databases">
        <authorList>
            <person name="Genoscope"/>
        </authorList>
    </citation>
    <scope>NUCLEOTIDE SEQUENCE</scope>
</reference>
<evidence type="ECO:0000313" key="2">
    <source>
        <dbReference type="EMBL" id="CAJ72408.1"/>
    </source>
</evidence>
<feature type="compositionally biased region" description="Polar residues" evidence="1">
    <location>
        <begin position="102"/>
        <end position="123"/>
    </location>
</feature>
<reference evidence="2" key="1">
    <citation type="journal article" date="2006" name="Nature">
        <title>Deciphering the evolution and metabolism of an anammox bacterium from a community genome.</title>
        <authorList>
            <person name="Strous M."/>
            <person name="Pelletier E."/>
            <person name="Mangenot S."/>
            <person name="Rattei T."/>
            <person name="Lehner A."/>
            <person name="Taylor M.W."/>
            <person name="Horn M."/>
            <person name="Daims H."/>
            <person name="Bartol-Mavel D."/>
            <person name="Wincker P."/>
            <person name="Barbe V."/>
            <person name="Fonknechten N."/>
            <person name="Vallenet D."/>
            <person name="Segurens B."/>
            <person name="Schenowitz-Truong C."/>
            <person name="Medigue C."/>
            <person name="Collingro A."/>
            <person name="Snel B."/>
            <person name="Dutilh B.E."/>
            <person name="OpDenCamp H.J.M."/>
            <person name="vanDerDrift C."/>
            <person name="Cirpus I."/>
            <person name="vanDePas-Schoonen K.T."/>
            <person name="Harhangi H.R."/>
            <person name="vanNiftrik L."/>
            <person name="Schmid M."/>
            <person name="Keltjens J."/>
            <person name="vanDeVossenberg J."/>
            <person name="Kartal B."/>
            <person name="Meier H."/>
            <person name="Frishman D."/>
            <person name="Huynen M.A."/>
            <person name="Mewes H."/>
            <person name="Weissenbach J."/>
            <person name="Jetten M.S.M."/>
            <person name="Wagner M."/>
            <person name="LePaslier D."/>
        </authorList>
    </citation>
    <scope>NUCLEOTIDE SEQUENCE</scope>
</reference>
<dbReference type="EMBL" id="CT573072">
    <property type="protein sequence ID" value="CAJ72408.1"/>
    <property type="molecule type" value="Genomic_DNA"/>
</dbReference>
<dbReference type="AlphaFoldDB" id="Q1PZA0"/>
<gene>
    <name evidence="2" type="ORF">kustd1663</name>
</gene>